<sequence length="978" mass="103023">MEREFDAAPSDRLVGRAAVLDRARAQLSSGGSVLLSGPAGIGKSAVLRALTEEFGGGAVAVLRCSPTESESHLPFLSLIDLLEFAAGEVSDSLPVPQRAALEAALTGRADSSDQPEGLALRLAVLSVLRTLAGRAPVLVVADDLQWMDPVSTELLAFAARRLGGLPVRFLAAVRTGTDREGCEEVQLGCLASLPRQPLVLRVPPLSTHQLSELLADRKEHPALHSSVLQDIHRTSGGNPFYALELARALAERPVPPRPGEPLPVPTGLRTLVLNRLGALSPEARTTLLIAGAGARPTLALLRECGRPAAEAEIAEAAELGIARLDPDGVVRFTHPLISAALYSEAPSGARREAHTALAGATSDPIERARHLALATSGEDEHVARTLEGAASVARERGAPAAAARLGLLAADRTPPENLPEVLRRRLCAAEDALVAGDTALARGTAREVLAQAVLPADRVRAWIVVIDSAGQAMADVDDAFPQALADAGEDPRLLAPLLYQVSWRAALVEGSLTRAREVAARSASLAARVGDRRTELLALAFQALTETLSGHPDAEQTLERALQEPQDPRVACDHNGPGYLRFSCLLMGDRLDEARAALAPLVPIARRRGAVESEILFLRGLADTELRAGRCETALELAHESLRLAEDVGVGVGPALHLAALAEAAGGSVQRALSLAHSGIRRSEEDGDRVFLTRSLTALGHARLMGSDAHGAVVALRRVRELEEDQGVAEPARGRWQGDLAEALVRVGALAEAQEVIDVTRDAAVRLGRGSVLGVLERAQALLTAERGDLDGAAAGLRAAGERLGRLGYRLEEGRTRLALYGVEARRRGPGAARAVLEESARIFRRAKALPWLELVAAARERAGHRSPHLSRGSAAISLVTPPAADGAASSEPSASSSSSLTSQDSAVAVLAGGRLDSLAEMERRVAALVLEGSTNREIAAQLFVSVKTVEATLTRVYRKLGIRSRVDIVRLAALRTG</sequence>
<dbReference type="InterPro" id="IPR041664">
    <property type="entry name" value="AAA_16"/>
</dbReference>
<dbReference type="SUPFAM" id="SSF52540">
    <property type="entry name" value="P-loop containing nucleoside triphosphate hydrolases"/>
    <property type="match status" value="1"/>
</dbReference>
<evidence type="ECO:0000313" key="5">
    <source>
        <dbReference type="Proteomes" id="UP001501358"/>
    </source>
</evidence>
<evidence type="ECO:0000259" key="3">
    <source>
        <dbReference type="PROSITE" id="PS50043"/>
    </source>
</evidence>
<name>A0ABN3KXH0_9ACTN</name>
<evidence type="ECO:0000256" key="2">
    <source>
        <dbReference type="ARBA" id="ARBA00022840"/>
    </source>
</evidence>
<dbReference type="PANTHER" id="PTHR16305:SF35">
    <property type="entry name" value="TRANSCRIPTIONAL ACTIVATOR DOMAIN"/>
    <property type="match status" value="1"/>
</dbReference>
<dbReference type="PANTHER" id="PTHR16305">
    <property type="entry name" value="TESTICULAR SOLUBLE ADENYLYL CYCLASE"/>
    <property type="match status" value="1"/>
</dbReference>
<evidence type="ECO:0000313" key="4">
    <source>
        <dbReference type="EMBL" id="GAA2474047.1"/>
    </source>
</evidence>
<comment type="caution">
    <text evidence="4">The sequence shown here is derived from an EMBL/GenBank/DDBJ whole genome shotgun (WGS) entry which is preliminary data.</text>
</comment>
<dbReference type="Pfam" id="PF00196">
    <property type="entry name" value="GerE"/>
    <property type="match status" value="1"/>
</dbReference>
<proteinExistence type="predicted"/>
<dbReference type="InterPro" id="IPR027417">
    <property type="entry name" value="P-loop_NTPase"/>
</dbReference>
<dbReference type="Proteomes" id="UP001501358">
    <property type="component" value="Unassembled WGS sequence"/>
</dbReference>
<dbReference type="InterPro" id="IPR000792">
    <property type="entry name" value="Tscrpt_reg_LuxR_C"/>
</dbReference>
<organism evidence="4 5">
    <name type="scientific">Streptomyces thermolineatus</name>
    <dbReference type="NCBI Taxonomy" id="44033"/>
    <lineage>
        <taxon>Bacteria</taxon>
        <taxon>Bacillati</taxon>
        <taxon>Actinomycetota</taxon>
        <taxon>Actinomycetes</taxon>
        <taxon>Kitasatosporales</taxon>
        <taxon>Streptomycetaceae</taxon>
        <taxon>Streptomyces</taxon>
    </lineage>
</organism>
<dbReference type="SUPFAM" id="SSF48452">
    <property type="entry name" value="TPR-like"/>
    <property type="match status" value="1"/>
</dbReference>
<dbReference type="InterPro" id="IPR011990">
    <property type="entry name" value="TPR-like_helical_dom_sf"/>
</dbReference>
<keyword evidence="5" id="KW-1185">Reference proteome</keyword>
<dbReference type="Pfam" id="PF13191">
    <property type="entry name" value="AAA_16"/>
    <property type="match status" value="1"/>
</dbReference>
<reference evidence="4 5" key="1">
    <citation type="journal article" date="2019" name="Int. J. Syst. Evol. Microbiol.">
        <title>The Global Catalogue of Microorganisms (GCM) 10K type strain sequencing project: providing services to taxonomists for standard genome sequencing and annotation.</title>
        <authorList>
            <consortium name="The Broad Institute Genomics Platform"/>
            <consortium name="The Broad Institute Genome Sequencing Center for Infectious Disease"/>
            <person name="Wu L."/>
            <person name="Ma J."/>
        </authorList>
    </citation>
    <scope>NUCLEOTIDE SEQUENCE [LARGE SCALE GENOMIC DNA]</scope>
    <source>
        <strain evidence="4 5">JCM 6307</strain>
    </source>
</reference>
<dbReference type="CDD" id="cd06170">
    <property type="entry name" value="LuxR_C_like"/>
    <property type="match status" value="1"/>
</dbReference>
<keyword evidence="2" id="KW-0067">ATP-binding</keyword>
<dbReference type="Gene3D" id="1.25.40.10">
    <property type="entry name" value="Tetratricopeptide repeat domain"/>
    <property type="match status" value="1"/>
</dbReference>
<dbReference type="PRINTS" id="PR00038">
    <property type="entry name" value="HTHLUXR"/>
</dbReference>
<dbReference type="SUPFAM" id="SSF46894">
    <property type="entry name" value="C-terminal effector domain of the bipartite response regulators"/>
    <property type="match status" value="1"/>
</dbReference>
<dbReference type="SMART" id="SM00421">
    <property type="entry name" value="HTH_LUXR"/>
    <property type="match status" value="1"/>
</dbReference>
<dbReference type="EMBL" id="BAAATA010000003">
    <property type="protein sequence ID" value="GAA2474047.1"/>
    <property type="molecule type" value="Genomic_DNA"/>
</dbReference>
<dbReference type="Gene3D" id="1.10.10.10">
    <property type="entry name" value="Winged helix-like DNA-binding domain superfamily/Winged helix DNA-binding domain"/>
    <property type="match status" value="1"/>
</dbReference>
<feature type="domain" description="HTH luxR-type" evidence="3">
    <location>
        <begin position="912"/>
        <end position="977"/>
    </location>
</feature>
<accession>A0ABN3KXH0</accession>
<dbReference type="PROSITE" id="PS50043">
    <property type="entry name" value="HTH_LUXR_2"/>
    <property type="match status" value="1"/>
</dbReference>
<dbReference type="InterPro" id="IPR036388">
    <property type="entry name" value="WH-like_DNA-bd_sf"/>
</dbReference>
<dbReference type="InterPro" id="IPR016032">
    <property type="entry name" value="Sig_transdc_resp-reg_C-effctor"/>
</dbReference>
<dbReference type="Gene3D" id="3.40.50.300">
    <property type="entry name" value="P-loop containing nucleotide triphosphate hydrolases"/>
    <property type="match status" value="1"/>
</dbReference>
<gene>
    <name evidence="4" type="ORF">GCM10010406_07520</name>
</gene>
<evidence type="ECO:0000256" key="1">
    <source>
        <dbReference type="ARBA" id="ARBA00022741"/>
    </source>
</evidence>
<keyword evidence="1" id="KW-0547">Nucleotide-binding</keyword>
<protein>
    <submittedName>
        <fullName evidence="4">LuxR family transcriptional regulator</fullName>
    </submittedName>
</protein>